<keyword evidence="10" id="KW-0739">Sodium transport</keyword>
<comment type="caution">
    <text evidence="13">The sequence shown here is derived from an EMBL/GenBank/DDBJ whole genome shotgun (WGS) entry which is preliminary data.</text>
</comment>
<evidence type="ECO:0000256" key="10">
    <source>
        <dbReference type="ARBA" id="ARBA00023201"/>
    </source>
</evidence>
<keyword evidence="9 12" id="KW-0472">Membrane</keyword>
<gene>
    <name evidence="13" type="primary">slc5a8_2</name>
    <name evidence="13" type="ORF">TNIN_392461</name>
</gene>
<organism evidence="13 14">
    <name type="scientific">Trichonephila inaurata madagascariensis</name>
    <dbReference type="NCBI Taxonomy" id="2747483"/>
    <lineage>
        <taxon>Eukaryota</taxon>
        <taxon>Metazoa</taxon>
        <taxon>Ecdysozoa</taxon>
        <taxon>Arthropoda</taxon>
        <taxon>Chelicerata</taxon>
        <taxon>Arachnida</taxon>
        <taxon>Araneae</taxon>
        <taxon>Araneomorphae</taxon>
        <taxon>Entelegynae</taxon>
        <taxon>Araneoidea</taxon>
        <taxon>Nephilidae</taxon>
        <taxon>Trichonephila</taxon>
        <taxon>Trichonephila inaurata</taxon>
    </lineage>
</organism>
<dbReference type="Pfam" id="PF00474">
    <property type="entry name" value="SSF"/>
    <property type="match status" value="1"/>
</dbReference>
<evidence type="ECO:0000256" key="7">
    <source>
        <dbReference type="ARBA" id="ARBA00023053"/>
    </source>
</evidence>
<keyword evidence="6 12" id="KW-1133">Transmembrane helix</keyword>
<dbReference type="InterPro" id="IPR051163">
    <property type="entry name" value="Sodium:Solute_Symporter_SSF"/>
</dbReference>
<evidence type="ECO:0000256" key="12">
    <source>
        <dbReference type="SAM" id="Phobius"/>
    </source>
</evidence>
<keyword evidence="3" id="KW-0813">Transport</keyword>
<dbReference type="GO" id="GO:0005886">
    <property type="term" value="C:plasma membrane"/>
    <property type="evidence" value="ECO:0007669"/>
    <property type="project" value="UniProtKB-SubCell"/>
</dbReference>
<protein>
    <submittedName>
        <fullName evidence="13">Sodium-coupled monocarboxylate transporter 1</fullName>
    </submittedName>
</protein>
<evidence type="ECO:0000256" key="8">
    <source>
        <dbReference type="ARBA" id="ARBA00023065"/>
    </source>
</evidence>
<comment type="subcellular location">
    <subcellularLocation>
        <location evidence="1">Cell membrane</location>
        <topology evidence="1">Multi-pass membrane protein</topology>
    </subcellularLocation>
</comment>
<sequence length="114" mass="12441">MAYKYHIGVADYVAIVLTLLISAGIGIKVRYFGNKQKTLKDYFMAGKNMSKFPVILSISVTMTSAISMLGSPSEIYRYGLQPIGNLGMPIGIVLAVYLLIPVYFECGYDSGGKN</sequence>
<name>A0A8X6IG36_9ARAC</name>
<keyword evidence="7" id="KW-0915">Sodium</keyword>
<evidence type="ECO:0000313" key="14">
    <source>
        <dbReference type="Proteomes" id="UP000886998"/>
    </source>
</evidence>
<comment type="similarity">
    <text evidence="2 11">Belongs to the sodium:solute symporter (SSF) (TC 2.A.21) family.</text>
</comment>
<dbReference type="PROSITE" id="PS50283">
    <property type="entry name" value="NA_SOLUT_SYMP_3"/>
    <property type="match status" value="1"/>
</dbReference>
<evidence type="ECO:0000256" key="4">
    <source>
        <dbReference type="ARBA" id="ARBA00022475"/>
    </source>
</evidence>
<proteinExistence type="inferred from homology"/>
<dbReference type="InterPro" id="IPR001734">
    <property type="entry name" value="Na/solute_symporter"/>
</dbReference>
<dbReference type="Gene3D" id="1.20.1730.10">
    <property type="entry name" value="Sodium/glucose cotransporter"/>
    <property type="match status" value="1"/>
</dbReference>
<evidence type="ECO:0000256" key="6">
    <source>
        <dbReference type="ARBA" id="ARBA00022989"/>
    </source>
</evidence>
<keyword evidence="8" id="KW-0406">Ion transport</keyword>
<feature type="transmembrane region" description="Helical" evidence="12">
    <location>
        <begin position="83"/>
        <end position="104"/>
    </location>
</feature>
<dbReference type="EMBL" id="BMAV01025745">
    <property type="protein sequence ID" value="GFS44338.1"/>
    <property type="molecule type" value="Genomic_DNA"/>
</dbReference>
<dbReference type="PANTHER" id="PTHR42985">
    <property type="entry name" value="SODIUM-COUPLED MONOCARBOXYLATE TRANSPORTER"/>
    <property type="match status" value="1"/>
</dbReference>
<evidence type="ECO:0000256" key="3">
    <source>
        <dbReference type="ARBA" id="ARBA00022448"/>
    </source>
</evidence>
<dbReference type="PANTHER" id="PTHR42985:SF40">
    <property type="entry name" value="LD47995P-RELATED"/>
    <property type="match status" value="1"/>
</dbReference>
<accession>A0A8X6IG36</accession>
<evidence type="ECO:0000256" key="2">
    <source>
        <dbReference type="ARBA" id="ARBA00006434"/>
    </source>
</evidence>
<dbReference type="InterPro" id="IPR038377">
    <property type="entry name" value="Na/Glc_symporter_sf"/>
</dbReference>
<evidence type="ECO:0000256" key="5">
    <source>
        <dbReference type="ARBA" id="ARBA00022692"/>
    </source>
</evidence>
<dbReference type="OrthoDB" id="6132759at2759"/>
<keyword evidence="4" id="KW-1003">Cell membrane</keyword>
<evidence type="ECO:0000256" key="9">
    <source>
        <dbReference type="ARBA" id="ARBA00023136"/>
    </source>
</evidence>
<dbReference type="Proteomes" id="UP000886998">
    <property type="component" value="Unassembled WGS sequence"/>
</dbReference>
<keyword evidence="14" id="KW-1185">Reference proteome</keyword>
<reference evidence="13" key="1">
    <citation type="submission" date="2020-08" db="EMBL/GenBank/DDBJ databases">
        <title>Multicomponent nature underlies the extraordinary mechanical properties of spider dragline silk.</title>
        <authorList>
            <person name="Kono N."/>
            <person name="Nakamura H."/>
            <person name="Mori M."/>
            <person name="Yoshida Y."/>
            <person name="Ohtoshi R."/>
            <person name="Malay A.D."/>
            <person name="Moran D.A.P."/>
            <person name="Tomita M."/>
            <person name="Numata K."/>
            <person name="Arakawa K."/>
        </authorList>
    </citation>
    <scope>NUCLEOTIDE SEQUENCE</scope>
</reference>
<dbReference type="AlphaFoldDB" id="A0A8X6IG36"/>
<evidence type="ECO:0000313" key="13">
    <source>
        <dbReference type="EMBL" id="GFS44338.1"/>
    </source>
</evidence>
<evidence type="ECO:0000256" key="1">
    <source>
        <dbReference type="ARBA" id="ARBA00004651"/>
    </source>
</evidence>
<feature type="transmembrane region" description="Helical" evidence="12">
    <location>
        <begin position="12"/>
        <end position="31"/>
    </location>
</feature>
<dbReference type="GO" id="GO:0006814">
    <property type="term" value="P:sodium ion transport"/>
    <property type="evidence" value="ECO:0007669"/>
    <property type="project" value="UniProtKB-KW"/>
</dbReference>
<evidence type="ECO:0000256" key="11">
    <source>
        <dbReference type="RuleBase" id="RU362091"/>
    </source>
</evidence>
<dbReference type="GO" id="GO:0015293">
    <property type="term" value="F:symporter activity"/>
    <property type="evidence" value="ECO:0007669"/>
    <property type="project" value="TreeGrafter"/>
</dbReference>
<feature type="transmembrane region" description="Helical" evidence="12">
    <location>
        <begin position="52"/>
        <end position="71"/>
    </location>
</feature>
<keyword evidence="5 12" id="KW-0812">Transmembrane</keyword>